<feature type="compositionally biased region" description="Basic and acidic residues" evidence="6">
    <location>
        <begin position="9"/>
        <end position="18"/>
    </location>
</feature>
<reference evidence="8" key="1">
    <citation type="submission" date="2023-01" db="EMBL/GenBank/DDBJ databases">
        <title>Exophiala dermititidis isolated from Cystic Fibrosis Patient.</title>
        <authorList>
            <person name="Kurbessoian T."/>
            <person name="Crocker A."/>
            <person name="Murante D."/>
            <person name="Hogan D.A."/>
            <person name="Stajich J.E."/>
        </authorList>
    </citation>
    <scope>NUCLEOTIDE SEQUENCE</scope>
    <source>
        <strain evidence="8">Ex8</strain>
    </source>
</reference>
<dbReference type="EMBL" id="JAJGCB010000010">
    <property type="protein sequence ID" value="KAJ8990764.1"/>
    <property type="molecule type" value="Genomic_DNA"/>
</dbReference>
<keyword evidence="2" id="KW-0698">rRNA processing</keyword>
<dbReference type="InterPro" id="IPR011989">
    <property type="entry name" value="ARM-like"/>
</dbReference>
<feature type="region of interest" description="Disordered" evidence="6">
    <location>
        <begin position="654"/>
        <end position="692"/>
    </location>
</feature>
<dbReference type="InterPro" id="IPR012959">
    <property type="entry name" value="CPL_dom"/>
</dbReference>
<protein>
    <submittedName>
        <fullName evidence="8">Pumilio y domain member 6</fullName>
    </submittedName>
</protein>
<sequence>MSKMAGTKRTHDNTEAKASKKAKVASELPKQAKSASLEDDFVPFDDADNGTALAVSDGKAKKQKEKYRPQVYKAPKKPEPYLNGTTTSREAHAKQKALTQDRKSAKPNADSIARSKKIWERLRRKSHVPKEERDELVKELFEIISGRVKDFVFKHDAVRVIQCALKYATPEQRRQITRDLKGTYRELAESKYAKFLIAKMVVKDDESRDAVVEEFYGHVKRLIRHPEASWILDDIYRGIATKQQKAIMLREWYGPEFAVFAKSNGTTSGEEVTADLSEILKQNPEKRGPFMQHLKEMTNQLVQKKTTAFTMLHDALLQYFLNCKPGSPEVEEFLAMLRDDEEGDVYKNLAFTKSGSRLVCLALAYGNSKDRRGILKFFKTHIKLMASDVYAHRVLLTAYECIDDTVMTAKAIFPELLSKDLDQEAREQELLAQVDHLTARIPLLYLMFQDAPKWLLPDESAAIIKEVREIRTQTSKKDPEVRRTELMKAISQTLLDLIASQTEALAKSTFGCKYMLETLLGAIGEKEAALTAIADLATSRDESEAMTALLSSPPFGRLLKGLVQGGRFDASTKTVKQVEPPLKFHELLYERIKNQSEDDDGAGEIVKWATGPNSFVIVAMLEAEDFSHADELKAIIKKNASSLDEDNAGARIILEKVGKRPAKGDDNEVKDSKEKKSGQEKKSKKDKKSKSK</sequence>
<keyword evidence="3" id="KW-0677">Repeat</keyword>
<keyword evidence="4" id="KW-0694">RNA-binding</keyword>
<dbReference type="Proteomes" id="UP001161757">
    <property type="component" value="Unassembled WGS sequence"/>
</dbReference>
<accession>A0AAN6ITG2</accession>
<evidence type="ECO:0000256" key="6">
    <source>
        <dbReference type="SAM" id="MobiDB-lite"/>
    </source>
</evidence>
<organism evidence="8 9">
    <name type="scientific">Exophiala dermatitidis</name>
    <name type="common">Black yeast-like fungus</name>
    <name type="synonym">Wangiella dermatitidis</name>
    <dbReference type="NCBI Taxonomy" id="5970"/>
    <lineage>
        <taxon>Eukaryota</taxon>
        <taxon>Fungi</taxon>
        <taxon>Dikarya</taxon>
        <taxon>Ascomycota</taxon>
        <taxon>Pezizomycotina</taxon>
        <taxon>Eurotiomycetes</taxon>
        <taxon>Chaetothyriomycetidae</taxon>
        <taxon>Chaetothyriales</taxon>
        <taxon>Herpotrichiellaceae</taxon>
        <taxon>Exophiala</taxon>
    </lineage>
</organism>
<dbReference type="SUPFAM" id="SSF48371">
    <property type="entry name" value="ARM repeat"/>
    <property type="match status" value="1"/>
</dbReference>
<dbReference type="InterPro" id="IPR040059">
    <property type="entry name" value="PUM3"/>
</dbReference>
<proteinExistence type="predicted"/>
<evidence type="ECO:0000259" key="7">
    <source>
        <dbReference type="PROSITE" id="PS50303"/>
    </source>
</evidence>
<feature type="region of interest" description="Disordered" evidence="6">
    <location>
        <begin position="1"/>
        <end position="111"/>
    </location>
</feature>
<evidence type="ECO:0000256" key="5">
    <source>
        <dbReference type="ARBA" id="ARBA00024893"/>
    </source>
</evidence>
<evidence type="ECO:0000313" key="9">
    <source>
        <dbReference type="Proteomes" id="UP001161757"/>
    </source>
</evidence>
<dbReference type="InterPro" id="IPR033133">
    <property type="entry name" value="PUM-HD"/>
</dbReference>
<dbReference type="GO" id="GO:0006364">
    <property type="term" value="P:rRNA processing"/>
    <property type="evidence" value="ECO:0007669"/>
    <property type="project" value="UniProtKB-KW"/>
</dbReference>
<feature type="domain" description="PUM-HD" evidence="7">
    <location>
        <begin position="76"/>
        <end position="445"/>
    </location>
</feature>
<keyword evidence="1" id="KW-0690">Ribosome biogenesis</keyword>
<dbReference type="Gene3D" id="1.25.10.10">
    <property type="entry name" value="Leucine-rich Repeat Variant"/>
    <property type="match status" value="1"/>
</dbReference>
<dbReference type="PANTHER" id="PTHR13389">
    <property type="entry name" value="PUMILIO HOMOLOG 3"/>
    <property type="match status" value="1"/>
</dbReference>
<comment type="function">
    <text evidence="5">RNA-binding nucleolar protein required for pre-rRNA processing. Involved in production of 18S rRNA and assembly of small ribosomal subunit.</text>
</comment>
<evidence type="ECO:0000256" key="1">
    <source>
        <dbReference type="ARBA" id="ARBA00022517"/>
    </source>
</evidence>
<dbReference type="GO" id="GO:0005730">
    <property type="term" value="C:nucleolus"/>
    <property type="evidence" value="ECO:0007669"/>
    <property type="project" value="TreeGrafter"/>
</dbReference>
<name>A0AAN6ITG2_EXODE</name>
<gene>
    <name evidence="8" type="primary">puf6</name>
    <name evidence="8" type="ORF">HRR80_005539</name>
</gene>
<dbReference type="SMART" id="SM00025">
    <property type="entry name" value="Pumilio"/>
    <property type="match status" value="5"/>
</dbReference>
<dbReference type="InterPro" id="IPR001313">
    <property type="entry name" value="Pumilio_RNA-bd_rpt"/>
</dbReference>
<dbReference type="AlphaFoldDB" id="A0AAN6ITG2"/>
<dbReference type="PANTHER" id="PTHR13389:SF0">
    <property type="entry name" value="PUMILIO HOMOLOG 3"/>
    <property type="match status" value="1"/>
</dbReference>
<evidence type="ECO:0000256" key="3">
    <source>
        <dbReference type="ARBA" id="ARBA00022737"/>
    </source>
</evidence>
<evidence type="ECO:0000256" key="4">
    <source>
        <dbReference type="ARBA" id="ARBA00022884"/>
    </source>
</evidence>
<evidence type="ECO:0000313" key="8">
    <source>
        <dbReference type="EMBL" id="KAJ8990764.1"/>
    </source>
</evidence>
<dbReference type="PROSITE" id="PS50303">
    <property type="entry name" value="PUM_HD"/>
    <property type="match status" value="1"/>
</dbReference>
<dbReference type="Pfam" id="PF08144">
    <property type="entry name" value="CPL"/>
    <property type="match status" value="1"/>
</dbReference>
<dbReference type="GO" id="GO:0006417">
    <property type="term" value="P:regulation of translation"/>
    <property type="evidence" value="ECO:0007669"/>
    <property type="project" value="TreeGrafter"/>
</dbReference>
<dbReference type="GO" id="GO:0003729">
    <property type="term" value="F:mRNA binding"/>
    <property type="evidence" value="ECO:0007669"/>
    <property type="project" value="TreeGrafter"/>
</dbReference>
<evidence type="ECO:0000256" key="2">
    <source>
        <dbReference type="ARBA" id="ARBA00022552"/>
    </source>
</evidence>
<feature type="compositionally biased region" description="Basic and acidic residues" evidence="6">
    <location>
        <begin position="654"/>
        <end position="683"/>
    </location>
</feature>
<dbReference type="InterPro" id="IPR016024">
    <property type="entry name" value="ARM-type_fold"/>
</dbReference>
<feature type="compositionally biased region" description="Acidic residues" evidence="6">
    <location>
        <begin position="37"/>
        <end position="48"/>
    </location>
</feature>
<comment type="caution">
    <text evidence="8">The sequence shown here is derived from an EMBL/GenBank/DDBJ whole genome shotgun (WGS) entry which is preliminary data.</text>
</comment>
<feature type="compositionally biased region" description="Basic and acidic residues" evidence="6">
    <location>
        <begin position="89"/>
        <end position="104"/>
    </location>
</feature>